<proteinExistence type="predicted"/>
<sequence>MSEAVTQLLTASEEALNQIEHLFETFEEHHNLLTKLKKNSQRPYCYFQALIPNLPARR</sequence>
<dbReference type="EMBL" id="AUSU01008613">
    <property type="protein sequence ID" value="EPS59133.1"/>
    <property type="molecule type" value="Genomic_DNA"/>
</dbReference>
<gene>
    <name evidence="1" type="ORF">M569_15677</name>
</gene>
<comment type="caution">
    <text evidence="1">The sequence shown here is derived from an EMBL/GenBank/DDBJ whole genome shotgun (WGS) entry which is preliminary data.</text>
</comment>
<keyword evidence="2" id="KW-1185">Reference proteome</keyword>
<evidence type="ECO:0000313" key="2">
    <source>
        <dbReference type="Proteomes" id="UP000015453"/>
    </source>
</evidence>
<accession>S8D8U7</accession>
<protein>
    <submittedName>
        <fullName evidence="1">Uncharacterized protein</fullName>
    </submittedName>
</protein>
<reference evidence="1 2" key="1">
    <citation type="journal article" date="2013" name="BMC Genomics">
        <title>The miniature genome of a carnivorous plant Genlisea aurea contains a low number of genes and short non-coding sequences.</title>
        <authorList>
            <person name="Leushkin E.V."/>
            <person name="Sutormin R.A."/>
            <person name="Nabieva E.R."/>
            <person name="Penin A.A."/>
            <person name="Kondrashov A.S."/>
            <person name="Logacheva M.D."/>
        </authorList>
    </citation>
    <scope>NUCLEOTIDE SEQUENCE [LARGE SCALE GENOMIC DNA]</scope>
</reference>
<organism evidence="1 2">
    <name type="scientific">Genlisea aurea</name>
    <dbReference type="NCBI Taxonomy" id="192259"/>
    <lineage>
        <taxon>Eukaryota</taxon>
        <taxon>Viridiplantae</taxon>
        <taxon>Streptophyta</taxon>
        <taxon>Embryophyta</taxon>
        <taxon>Tracheophyta</taxon>
        <taxon>Spermatophyta</taxon>
        <taxon>Magnoliopsida</taxon>
        <taxon>eudicotyledons</taxon>
        <taxon>Gunneridae</taxon>
        <taxon>Pentapetalae</taxon>
        <taxon>asterids</taxon>
        <taxon>lamiids</taxon>
        <taxon>Lamiales</taxon>
        <taxon>Lentibulariaceae</taxon>
        <taxon>Genlisea</taxon>
    </lineage>
</organism>
<dbReference type="Proteomes" id="UP000015453">
    <property type="component" value="Unassembled WGS sequence"/>
</dbReference>
<evidence type="ECO:0000313" key="1">
    <source>
        <dbReference type="EMBL" id="EPS59133.1"/>
    </source>
</evidence>
<name>S8D8U7_9LAMI</name>
<dbReference type="AlphaFoldDB" id="S8D8U7"/>